<dbReference type="GO" id="GO:0003677">
    <property type="term" value="F:DNA binding"/>
    <property type="evidence" value="ECO:0007669"/>
    <property type="project" value="InterPro"/>
</dbReference>
<dbReference type="Gene3D" id="1.10.443.10">
    <property type="entry name" value="Intergrase catalytic core"/>
    <property type="match status" value="1"/>
</dbReference>
<dbReference type="Proteomes" id="UP000005621">
    <property type="component" value="Unassembled WGS sequence"/>
</dbReference>
<dbReference type="InterPro" id="IPR013762">
    <property type="entry name" value="Integrase-like_cat_sf"/>
</dbReference>
<proteinExistence type="predicted"/>
<name>F9Q5D5_STROR</name>
<keyword evidence="1" id="KW-0233">DNA recombination</keyword>
<evidence type="ECO:0000313" key="2">
    <source>
        <dbReference type="EMBL" id="EGV00702.1"/>
    </source>
</evidence>
<reference evidence="2 3" key="1">
    <citation type="submission" date="2011-07" db="EMBL/GenBank/DDBJ databases">
        <authorList>
            <person name="Harkins D.M."/>
            <person name="Madupu R."/>
            <person name="Durkin A.S."/>
            <person name="Torralba M."/>
            <person name="Methe B."/>
            <person name="Sutton G.G."/>
            <person name="Nelson K.E."/>
        </authorList>
    </citation>
    <scope>NUCLEOTIDE SEQUENCE [LARGE SCALE GENOMIC DNA]</scope>
    <source>
        <strain evidence="2 3">SK313</strain>
    </source>
</reference>
<dbReference type="EMBL" id="AFUU01000005">
    <property type="protein sequence ID" value="EGV00702.1"/>
    <property type="molecule type" value="Genomic_DNA"/>
</dbReference>
<protein>
    <submittedName>
        <fullName evidence="2">Site-specific recombinase, phage integrase domain protein</fullName>
    </submittedName>
</protein>
<comment type="caution">
    <text evidence="2">The sequence shown here is derived from an EMBL/GenBank/DDBJ whole genome shotgun (WGS) entry which is preliminary data.</text>
</comment>
<dbReference type="GO" id="GO:0015074">
    <property type="term" value="P:DNA integration"/>
    <property type="evidence" value="ECO:0007669"/>
    <property type="project" value="InterPro"/>
</dbReference>
<sequence>MLLNAGTNWKELQVRMGHKSISTTMDTYAELAPQRKLEAVGIYLEKIAELTQ</sequence>
<accession>F9Q5D5</accession>
<evidence type="ECO:0000256" key="1">
    <source>
        <dbReference type="ARBA" id="ARBA00023172"/>
    </source>
</evidence>
<organism evidence="2 3">
    <name type="scientific">Streptococcus oralis SK313</name>
    <dbReference type="NCBI Taxonomy" id="1035190"/>
    <lineage>
        <taxon>Bacteria</taxon>
        <taxon>Bacillati</taxon>
        <taxon>Bacillota</taxon>
        <taxon>Bacilli</taxon>
        <taxon>Lactobacillales</taxon>
        <taxon>Streptococcaceae</taxon>
        <taxon>Streptococcus</taxon>
    </lineage>
</organism>
<gene>
    <name evidence="2" type="ORF">HMPREF9950_2056</name>
</gene>
<dbReference type="AlphaFoldDB" id="F9Q5D5"/>
<evidence type="ECO:0000313" key="3">
    <source>
        <dbReference type="Proteomes" id="UP000005621"/>
    </source>
</evidence>
<dbReference type="InterPro" id="IPR011010">
    <property type="entry name" value="DNA_brk_join_enz"/>
</dbReference>
<dbReference type="GO" id="GO:0006310">
    <property type="term" value="P:DNA recombination"/>
    <property type="evidence" value="ECO:0007669"/>
    <property type="project" value="UniProtKB-KW"/>
</dbReference>
<dbReference type="SUPFAM" id="SSF56349">
    <property type="entry name" value="DNA breaking-rejoining enzymes"/>
    <property type="match status" value="1"/>
</dbReference>
<dbReference type="PATRIC" id="fig|1035190.4.peg.1961"/>